<dbReference type="PANTHER" id="PTHR37984:SF5">
    <property type="entry name" value="PROTEIN NYNRIN-LIKE"/>
    <property type="match status" value="1"/>
</dbReference>
<comment type="caution">
    <text evidence="1">The sequence shown here is derived from an EMBL/GenBank/DDBJ whole genome shotgun (WGS) entry which is preliminary data.</text>
</comment>
<organism evidence="1 2">
    <name type="scientific">Phytophthora megakarya</name>
    <dbReference type="NCBI Taxonomy" id="4795"/>
    <lineage>
        <taxon>Eukaryota</taxon>
        <taxon>Sar</taxon>
        <taxon>Stramenopiles</taxon>
        <taxon>Oomycota</taxon>
        <taxon>Peronosporomycetes</taxon>
        <taxon>Peronosporales</taxon>
        <taxon>Peronosporaceae</taxon>
        <taxon>Phytophthora</taxon>
    </lineage>
</organism>
<keyword evidence="1" id="KW-0548">Nucleotidyltransferase</keyword>
<keyword evidence="1" id="KW-0808">Transferase</keyword>
<keyword evidence="1" id="KW-0695">RNA-directed DNA polymerase</keyword>
<dbReference type="GO" id="GO:0003964">
    <property type="term" value="F:RNA-directed DNA polymerase activity"/>
    <property type="evidence" value="ECO:0007669"/>
    <property type="project" value="UniProtKB-KW"/>
</dbReference>
<reference evidence="2" key="1">
    <citation type="submission" date="2017-03" db="EMBL/GenBank/DDBJ databases">
        <title>Phytopthora megakarya and P. palmivora, two closely related causual agents of cacao black pod achieved similar genome size and gene model numbers by different mechanisms.</title>
        <authorList>
            <person name="Ali S."/>
            <person name="Shao J."/>
            <person name="Larry D.J."/>
            <person name="Kronmiller B."/>
            <person name="Shen D."/>
            <person name="Strem M.D."/>
            <person name="Melnick R.L."/>
            <person name="Guiltinan M.J."/>
            <person name="Tyler B.M."/>
            <person name="Meinhardt L.W."/>
            <person name="Bailey B.A."/>
        </authorList>
    </citation>
    <scope>NUCLEOTIDE SEQUENCE [LARGE SCALE GENOMIC DNA]</scope>
    <source>
        <strain evidence="2">zdho120</strain>
    </source>
</reference>
<sequence length="343" mass="38801">MTVSFDGSARVTRGGDAYNAILWKLPEWRVLKARSRYAEGLTVNEAEYQGLFLCLDLLKDLDPRRLVICGDSNLVIRQVRVKGEDEIAQISTVTTRSKARAGVRMGSDPDSLREEVVRELQIEGIRQAQAEEPWISGLKKYLVGEVRNLTQEDAKGFGSIAVKYAVDPSDLLFYCPTTKEEAAERDRPLNRHTELLIFVDLFSGYVIAKASASRSAQTIAETYEECVFRRFDPGTTSTCYYDLSTQANGSTERMVQTTTRALKIYVHNLNQRDWDEYAERLTFAINTARDRIRGETPFYMIHGWDPRSPLEALIPVGSTRSMIETQEDGDIGYKGTINNLENK</sequence>
<name>A0A225VVW4_9STRA</name>
<gene>
    <name evidence="1" type="ORF">PHMEG_00018206</name>
</gene>
<dbReference type="InterPro" id="IPR036397">
    <property type="entry name" value="RNaseH_sf"/>
</dbReference>
<dbReference type="Proteomes" id="UP000198211">
    <property type="component" value="Unassembled WGS sequence"/>
</dbReference>
<dbReference type="InterPro" id="IPR050951">
    <property type="entry name" value="Retrovirus_Pol_polyprotein"/>
</dbReference>
<dbReference type="EMBL" id="NBNE01002897">
    <property type="protein sequence ID" value="OWZ09139.1"/>
    <property type="molecule type" value="Genomic_DNA"/>
</dbReference>
<dbReference type="Gene3D" id="3.30.420.10">
    <property type="entry name" value="Ribonuclease H-like superfamily/Ribonuclease H"/>
    <property type="match status" value="2"/>
</dbReference>
<dbReference type="OrthoDB" id="101303at2759"/>
<proteinExistence type="predicted"/>
<dbReference type="AlphaFoldDB" id="A0A225VVW4"/>
<evidence type="ECO:0000313" key="2">
    <source>
        <dbReference type="Proteomes" id="UP000198211"/>
    </source>
</evidence>
<evidence type="ECO:0000313" key="1">
    <source>
        <dbReference type="EMBL" id="OWZ09139.1"/>
    </source>
</evidence>
<dbReference type="PANTHER" id="PTHR37984">
    <property type="entry name" value="PROTEIN CBG26694"/>
    <property type="match status" value="1"/>
</dbReference>
<dbReference type="InterPro" id="IPR012337">
    <property type="entry name" value="RNaseH-like_sf"/>
</dbReference>
<dbReference type="SUPFAM" id="SSF53098">
    <property type="entry name" value="Ribonuclease H-like"/>
    <property type="match status" value="2"/>
</dbReference>
<protein>
    <submittedName>
        <fullName evidence="1">Reverse transcriptase</fullName>
    </submittedName>
</protein>
<accession>A0A225VVW4</accession>
<dbReference type="GO" id="GO:0003676">
    <property type="term" value="F:nucleic acid binding"/>
    <property type="evidence" value="ECO:0007669"/>
    <property type="project" value="InterPro"/>
</dbReference>
<keyword evidence="2" id="KW-1185">Reference proteome</keyword>